<proteinExistence type="predicted"/>
<evidence type="ECO:0000313" key="1">
    <source>
        <dbReference type="EMBL" id="OAU96062.1"/>
    </source>
</evidence>
<dbReference type="Proteomes" id="UP000078228">
    <property type="component" value="Unassembled WGS sequence"/>
</dbReference>
<gene>
    <name evidence="2" type="ORF">AO382_0873</name>
    <name evidence="1" type="ORF">AO384_1099</name>
</gene>
<evidence type="ECO:0000313" key="4">
    <source>
        <dbReference type="Proteomes" id="UP000078446"/>
    </source>
</evidence>
<name>A0A198ULE8_MORCA</name>
<dbReference type="InterPro" id="IPR018724">
    <property type="entry name" value="2OG-Fe_dioxygenase"/>
</dbReference>
<dbReference type="PATRIC" id="fig|480.236.peg.1952"/>
<dbReference type="RefSeq" id="WP_064611118.1">
    <property type="nucleotide sequence ID" value="NZ_LXHB01000085.1"/>
</dbReference>
<protein>
    <recommendedName>
        <fullName evidence="5">2OG-Fe dioxygenase family protein</fullName>
    </recommendedName>
</protein>
<dbReference type="EMBL" id="LXHC01000020">
    <property type="protein sequence ID" value="OAU96062.1"/>
    <property type="molecule type" value="Genomic_DNA"/>
</dbReference>
<sequence length="219" mass="24454">MPTQTLLMHLGALQPDSVISLRPSFDELTPSRYKDGEYRLRRYSKICFDHGRVSVLPAEAFVQSGDINEFQGDVVRVYDNLSDQALHSQGMAQIYQSFVDACELPSVCQIEIHQMRIIAKQDSAPAESAPEGIHQDGFDYVGVFTIQRYNQSGGELMIWRDKQSPKPVSTLTPKAGEYCIVNDRTLWHSASAVAVGDQDQVGYWDLLVLTANNPNLSSD</sequence>
<dbReference type="GO" id="GO:0051213">
    <property type="term" value="F:dioxygenase activity"/>
    <property type="evidence" value="ECO:0007669"/>
    <property type="project" value="InterPro"/>
</dbReference>
<evidence type="ECO:0000313" key="3">
    <source>
        <dbReference type="Proteomes" id="UP000078228"/>
    </source>
</evidence>
<dbReference type="Pfam" id="PF10014">
    <property type="entry name" value="2OG-Fe_Oxy_2"/>
    <property type="match status" value="1"/>
</dbReference>
<dbReference type="EMBL" id="LXHE01000007">
    <property type="protein sequence ID" value="OAV01116.1"/>
    <property type="molecule type" value="Genomic_DNA"/>
</dbReference>
<dbReference type="OrthoDB" id="6681382at2"/>
<dbReference type="AlphaFoldDB" id="A0A198ULE8"/>
<comment type="caution">
    <text evidence="1">The sequence shown here is derived from an EMBL/GenBank/DDBJ whole genome shotgun (WGS) entry which is preliminary data.</text>
</comment>
<evidence type="ECO:0008006" key="5">
    <source>
        <dbReference type="Google" id="ProtNLM"/>
    </source>
</evidence>
<dbReference type="Proteomes" id="UP000078446">
    <property type="component" value="Unassembled WGS sequence"/>
</dbReference>
<keyword evidence="3" id="KW-1185">Reference proteome</keyword>
<dbReference type="Gene3D" id="2.60.120.620">
    <property type="entry name" value="q2cbj1_9rhob like domain"/>
    <property type="match status" value="1"/>
</dbReference>
<organism evidence="1 3">
    <name type="scientific">Moraxella catarrhalis</name>
    <name type="common">Branhamella catarrhalis</name>
    <dbReference type="NCBI Taxonomy" id="480"/>
    <lineage>
        <taxon>Bacteria</taxon>
        <taxon>Pseudomonadati</taxon>
        <taxon>Pseudomonadota</taxon>
        <taxon>Gammaproteobacteria</taxon>
        <taxon>Moraxellales</taxon>
        <taxon>Moraxellaceae</taxon>
        <taxon>Moraxella</taxon>
    </lineage>
</organism>
<evidence type="ECO:0000313" key="2">
    <source>
        <dbReference type="EMBL" id="OAV01116.1"/>
    </source>
</evidence>
<accession>A0A198ULE8</accession>
<reference evidence="3 4" key="1">
    <citation type="journal article" date="2016" name="Genome Biol. Evol.">
        <title>Comparative Genomic Analyses of the Moraxella catarrhalis Serosensitive and Seroresistant Lineages Demonstrate Their Independent Evolution.</title>
        <authorList>
            <person name="Earl J.P."/>
            <person name="de Vries S.P."/>
            <person name="Ahmed A."/>
            <person name="Powell E."/>
            <person name="Schultz M.P."/>
            <person name="Hermans P.W."/>
            <person name="Hill D.J."/>
            <person name="Zhou Z."/>
            <person name="Constantinidou C.I."/>
            <person name="Hu F.Z."/>
            <person name="Bootsma H.J."/>
            <person name="Ehrlich G.D."/>
        </authorList>
    </citation>
    <scope>NUCLEOTIDE SEQUENCE [LARGE SCALE GENOMIC DNA]</scope>
    <source>
        <strain evidence="1 3">Z7542</strain>
        <strain evidence="2 4">Z7574</strain>
    </source>
</reference>